<gene>
    <name evidence="2" type="ORF">THOM_2989</name>
</gene>
<feature type="non-terminal residue" evidence="2">
    <location>
        <position position="1"/>
    </location>
</feature>
<feature type="compositionally biased region" description="Polar residues" evidence="1">
    <location>
        <begin position="27"/>
        <end position="36"/>
    </location>
</feature>
<protein>
    <submittedName>
        <fullName evidence="2">Uncharacterized protein</fullName>
    </submittedName>
</protein>
<dbReference type="AlphaFoldDB" id="L7JRJ4"/>
<accession>L7JRJ4</accession>
<feature type="region of interest" description="Disordered" evidence="1">
    <location>
        <begin position="255"/>
        <end position="288"/>
    </location>
</feature>
<proteinExistence type="predicted"/>
<sequence length="759" mass="88326">VADMQENDKEFQERKEEQIGKELPTGDKSTNINGQSVDFEDGNRLVERAYNDVNEDLVDKVISGNRGDKFDSNRELHVVIHDDDLKNFDKLSPDKMLSILNTLIAQLSDDNVHQIYAFLLNLQEHTLKIPSTHHESIKSSITTLSTNVMHFLPVEIEHYGLRLISVIDDTSERKVPFSTYLTNFLTSLLIKLTIKEIENAVNNYFYPEKRKIECGIEDIIENGFGALLAEEEDDNKNNDAHDEGKEDVKNELKSFDRTGTNENGDAYSTRRGNHEITENGRSVSGGSGKRVLQVERTNQRLYNEKGSNIDEISAKRMKYNATNGENVTNNNEKMMVKEVLLSNKTLFYILKDEDYNINLFLSLLGYEEKLQSFLLFLYINHENTYELFLKNVLSSCTAEQQPKILKNFIEVRVQDLKFFDKENLKEMVKKRMAKESLKLKLKEMEKGELLEIIKEDFKFFKNDLDYYDFSFKELLTLAEERDEIVEHLFDNLASYGTNWMGSVMKVLSGKNETFVLNFFQRRVRLLEDKTRANKEEEVHSLLYDAIVVYLKYNKPSKPLLQLFRSNCLLDNRKYFLNVITILEKETIKNRLMDYLDDETLPFFTRVITANEILYELCVFNCERYDREKGVKNGTKDRLEGIFKSIIPKFTEDTIIQTLASSDNTQNFFLALKYSLAAYVTLKPFTLTVLQRHSLRTSEYVDVLEMMGMDAIDVLVCKDKSFISYVLRRSKKIKDICARSKDRKLRGIEKVLEVYSNQVQ</sequence>
<dbReference type="EMBL" id="JH994077">
    <property type="protein sequence ID" value="ELQ74093.1"/>
    <property type="molecule type" value="Genomic_DNA"/>
</dbReference>
<organism evidence="2 3">
    <name type="scientific">Trachipleistophora hominis</name>
    <name type="common">Microsporidian parasite</name>
    <dbReference type="NCBI Taxonomy" id="72359"/>
    <lineage>
        <taxon>Eukaryota</taxon>
        <taxon>Fungi</taxon>
        <taxon>Fungi incertae sedis</taxon>
        <taxon>Microsporidia</taxon>
        <taxon>Pleistophoridae</taxon>
        <taxon>Trachipleistophora</taxon>
    </lineage>
</organism>
<reference evidence="2 3" key="1">
    <citation type="journal article" date="2012" name="PLoS Pathog.">
        <title>The genome of the obligate intracellular parasite Trachipleistophora hominis: new insights into microsporidian genome dynamics and reductive evolution.</title>
        <authorList>
            <person name="Heinz E."/>
            <person name="Williams T.A."/>
            <person name="Nakjang S."/>
            <person name="Noel C.J."/>
            <person name="Swan D.C."/>
            <person name="Goldberg A.V."/>
            <person name="Harris S.R."/>
            <person name="Weinmaier T."/>
            <person name="Markert S."/>
            <person name="Becher D."/>
            <person name="Bernhardt J."/>
            <person name="Dagan T."/>
            <person name="Hacker C."/>
            <person name="Lucocq J.M."/>
            <person name="Schweder T."/>
            <person name="Rattei T."/>
            <person name="Hall N."/>
            <person name="Hirt R.P."/>
            <person name="Embley T.M."/>
        </authorList>
    </citation>
    <scope>NUCLEOTIDE SEQUENCE [LARGE SCALE GENOMIC DNA]</scope>
</reference>
<evidence type="ECO:0000256" key="1">
    <source>
        <dbReference type="SAM" id="MobiDB-lite"/>
    </source>
</evidence>
<dbReference type="VEuPathDB" id="MicrosporidiaDB:THOM_2989"/>
<dbReference type="InParanoid" id="L7JRJ4"/>
<dbReference type="STRING" id="72359.L7JRJ4"/>
<dbReference type="HOGENOM" id="CLU_367476_0_0_1"/>
<dbReference type="OrthoDB" id="10364067at2759"/>
<evidence type="ECO:0000313" key="2">
    <source>
        <dbReference type="EMBL" id="ELQ74093.1"/>
    </source>
</evidence>
<dbReference type="Proteomes" id="UP000011185">
    <property type="component" value="Unassembled WGS sequence"/>
</dbReference>
<feature type="compositionally biased region" description="Basic and acidic residues" evidence="1">
    <location>
        <begin position="1"/>
        <end position="20"/>
    </location>
</feature>
<evidence type="ECO:0000313" key="3">
    <source>
        <dbReference type="Proteomes" id="UP000011185"/>
    </source>
</evidence>
<keyword evidence="3" id="KW-1185">Reference proteome</keyword>
<name>L7JRJ4_TRAHO</name>
<feature type="region of interest" description="Disordered" evidence="1">
    <location>
        <begin position="1"/>
        <end position="38"/>
    </location>
</feature>
<dbReference type="OMA" id="MMGMDAI"/>